<evidence type="ECO:0000256" key="2">
    <source>
        <dbReference type="ARBA" id="ARBA00022801"/>
    </source>
</evidence>
<dbReference type="InterPro" id="IPR013520">
    <property type="entry name" value="Ribonucl_H"/>
</dbReference>
<dbReference type="InterPro" id="IPR036397">
    <property type="entry name" value="RNaseH_sf"/>
</dbReference>
<evidence type="ECO:0000259" key="4">
    <source>
        <dbReference type="SMART" id="SM00479"/>
    </source>
</evidence>
<dbReference type="PANTHER" id="PTHR30231:SF4">
    <property type="entry name" value="PROTEIN NEN2"/>
    <property type="match status" value="1"/>
</dbReference>
<comment type="caution">
    <text evidence="5">The sequence shown here is derived from an EMBL/GenBank/DDBJ whole genome shotgun (WGS) entry which is preliminary data.</text>
</comment>
<protein>
    <submittedName>
        <fullName evidence="5">3'-5' exonuclease</fullName>
    </submittedName>
</protein>
<keyword evidence="1" id="KW-0540">Nuclease</keyword>
<dbReference type="PANTHER" id="PTHR30231">
    <property type="entry name" value="DNA POLYMERASE III SUBUNIT EPSILON"/>
    <property type="match status" value="1"/>
</dbReference>
<name>A0ABT8YP68_9HYPH</name>
<dbReference type="Proteomes" id="UP001174932">
    <property type="component" value="Unassembled WGS sequence"/>
</dbReference>
<dbReference type="CDD" id="cd06127">
    <property type="entry name" value="DEDDh"/>
    <property type="match status" value="1"/>
</dbReference>
<dbReference type="Pfam" id="PF00929">
    <property type="entry name" value="RNase_T"/>
    <property type="match status" value="1"/>
</dbReference>
<dbReference type="SUPFAM" id="SSF53098">
    <property type="entry name" value="Ribonuclease H-like"/>
    <property type="match status" value="1"/>
</dbReference>
<keyword evidence="2" id="KW-0378">Hydrolase</keyword>
<keyword evidence="3 5" id="KW-0269">Exonuclease</keyword>
<reference evidence="5" key="1">
    <citation type="journal article" date="2015" name="Int. J. Syst. Evol. Microbiol.">
        <title>Rhizobium alvei sp. nov., isolated from a freshwater river.</title>
        <authorList>
            <person name="Sheu S.Y."/>
            <person name="Huang H.W."/>
            <person name="Young C.C."/>
            <person name="Chen W.M."/>
        </authorList>
    </citation>
    <scope>NUCLEOTIDE SEQUENCE</scope>
    <source>
        <strain evidence="5">TNR-22</strain>
    </source>
</reference>
<sequence>MDRDNILLFVDTETTGLTREDRVISLGMVELDLETGATSCRHLIFNPGRPSNPFAAAVHGYDDWTLKHQPLFADHAESLVEPFDRAGRIFAHNAAFDERFLKTEFAIAGLTLADRRFDCTLKAYKRKHNLPGGLDKVLDHMGLPTRGKQHGALEDAWFCMRVWLWLNDLPLPAMPNDLNRQPENWIEPEMKPIRGMRKILGSV</sequence>
<keyword evidence="6" id="KW-1185">Reference proteome</keyword>
<proteinExistence type="predicted"/>
<evidence type="ECO:0000313" key="6">
    <source>
        <dbReference type="Proteomes" id="UP001174932"/>
    </source>
</evidence>
<evidence type="ECO:0000313" key="5">
    <source>
        <dbReference type="EMBL" id="MDO6965518.1"/>
    </source>
</evidence>
<dbReference type="Gene3D" id="3.30.420.10">
    <property type="entry name" value="Ribonuclease H-like superfamily/Ribonuclease H"/>
    <property type="match status" value="1"/>
</dbReference>
<dbReference type="InterPro" id="IPR012337">
    <property type="entry name" value="RNaseH-like_sf"/>
</dbReference>
<accession>A0ABT8YP68</accession>
<evidence type="ECO:0000256" key="1">
    <source>
        <dbReference type="ARBA" id="ARBA00022722"/>
    </source>
</evidence>
<dbReference type="RefSeq" id="WP_304377453.1">
    <property type="nucleotide sequence ID" value="NZ_JAUOZU010000012.1"/>
</dbReference>
<dbReference type="EMBL" id="JAUOZU010000012">
    <property type="protein sequence ID" value="MDO6965518.1"/>
    <property type="molecule type" value="Genomic_DNA"/>
</dbReference>
<reference evidence="5" key="2">
    <citation type="submission" date="2023-07" db="EMBL/GenBank/DDBJ databases">
        <authorList>
            <person name="Shen H."/>
        </authorList>
    </citation>
    <scope>NUCLEOTIDE SEQUENCE</scope>
    <source>
        <strain evidence="5">TNR-22</strain>
    </source>
</reference>
<gene>
    <name evidence="5" type="ORF">Q4481_16245</name>
</gene>
<feature type="domain" description="Exonuclease" evidence="4">
    <location>
        <begin position="6"/>
        <end position="172"/>
    </location>
</feature>
<dbReference type="GO" id="GO:0004527">
    <property type="term" value="F:exonuclease activity"/>
    <property type="evidence" value="ECO:0007669"/>
    <property type="project" value="UniProtKB-KW"/>
</dbReference>
<evidence type="ECO:0000256" key="3">
    <source>
        <dbReference type="ARBA" id="ARBA00022839"/>
    </source>
</evidence>
<dbReference type="SMART" id="SM00479">
    <property type="entry name" value="EXOIII"/>
    <property type="match status" value="1"/>
</dbReference>
<organism evidence="5 6">
    <name type="scientific">Rhizobium alvei</name>
    <dbReference type="NCBI Taxonomy" id="1132659"/>
    <lineage>
        <taxon>Bacteria</taxon>
        <taxon>Pseudomonadati</taxon>
        <taxon>Pseudomonadota</taxon>
        <taxon>Alphaproteobacteria</taxon>
        <taxon>Hyphomicrobiales</taxon>
        <taxon>Rhizobiaceae</taxon>
        <taxon>Rhizobium/Agrobacterium group</taxon>
        <taxon>Rhizobium</taxon>
    </lineage>
</organism>